<reference evidence="2 4" key="2">
    <citation type="journal article" date="2018" name="Plant J.">
        <title>The Physcomitrella patens chromosome-scale assembly reveals moss genome structure and evolution.</title>
        <authorList>
            <person name="Lang D."/>
            <person name="Ullrich K.K."/>
            <person name="Murat F."/>
            <person name="Fuchs J."/>
            <person name="Jenkins J."/>
            <person name="Haas F.B."/>
            <person name="Piednoel M."/>
            <person name="Gundlach H."/>
            <person name="Van Bel M."/>
            <person name="Meyberg R."/>
            <person name="Vives C."/>
            <person name="Morata J."/>
            <person name="Symeonidi A."/>
            <person name="Hiss M."/>
            <person name="Muchero W."/>
            <person name="Kamisugi Y."/>
            <person name="Saleh O."/>
            <person name="Blanc G."/>
            <person name="Decker E.L."/>
            <person name="van Gessel N."/>
            <person name="Grimwood J."/>
            <person name="Hayes R.D."/>
            <person name="Graham S.W."/>
            <person name="Gunter L.E."/>
            <person name="McDaniel S.F."/>
            <person name="Hoernstein S.N.W."/>
            <person name="Larsson A."/>
            <person name="Li F.W."/>
            <person name="Perroud P.F."/>
            <person name="Phillips J."/>
            <person name="Ranjan P."/>
            <person name="Rokshar D.S."/>
            <person name="Rothfels C.J."/>
            <person name="Schneider L."/>
            <person name="Shu S."/>
            <person name="Stevenson D.W."/>
            <person name="Thummler F."/>
            <person name="Tillich M."/>
            <person name="Villarreal Aguilar J.C."/>
            <person name="Widiez T."/>
            <person name="Wong G.K."/>
            <person name="Wymore A."/>
            <person name="Zhang Y."/>
            <person name="Zimmer A.D."/>
            <person name="Quatrano R.S."/>
            <person name="Mayer K.F.X."/>
            <person name="Goodstein D."/>
            <person name="Casacuberta J.M."/>
            <person name="Vandepoele K."/>
            <person name="Reski R."/>
            <person name="Cuming A.C."/>
            <person name="Tuskan G.A."/>
            <person name="Maumus F."/>
            <person name="Salse J."/>
            <person name="Schmutz J."/>
            <person name="Rensing S.A."/>
        </authorList>
    </citation>
    <scope>NUCLEOTIDE SEQUENCE [LARGE SCALE GENOMIC DNA]</scope>
    <source>
        <strain evidence="3 4">cv. Gransden 2004</strain>
    </source>
</reference>
<proteinExistence type="predicted"/>
<evidence type="ECO:0000313" key="4">
    <source>
        <dbReference type="Proteomes" id="UP000006727"/>
    </source>
</evidence>
<dbReference type="InParanoid" id="A0A2K1K829"/>
<dbReference type="GO" id="GO:0005524">
    <property type="term" value="F:ATP binding"/>
    <property type="evidence" value="ECO:0007669"/>
    <property type="project" value="InterPro"/>
</dbReference>
<feature type="domain" description="Protein kinase" evidence="1">
    <location>
        <begin position="1"/>
        <end position="68"/>
    </location>
</feature>
<dbReference type="Gramene" id="Pp3c8_19830V3.1">
    <property type="protein sequence ID" value="PAC:32965855.CDS.1"/>
    <property type="gene ID" value="Pp3c8_19830"/>
</dbReference>
<name>A0A2K1K829_PHYPA</name>
<organism evidence="2">
    <name type="scientific">Physcomitrium patens</name>
    <name type="common">Spreading-leaved earth moss</name>
    <name type="synonym">Physcomitrella patens</name>
    <dbReference type="NCBI Taxonomy" id="3218"/>
    <lineage>
        <taxon>Eukaryota</taxon>
        <taxon>Viridiplantae</taxon>
        <taxon>Streptophyta</taxon>
        <taxon>Embryophyta</taxon>
        <taxon>Bryophyta</taxon>
        <taxon>Bryophytina</taxon>
        <taxon>Bryopsida</taxon>
        <taxon>Funariidae</taxon>
        <taxon>Funariales</taxon>
        <taxon>Funariaceae</taxon>
        <taxon>Physcomitrium</taxon>
    </lineage>
</organism>
<sequence>MIVQSIHRDLKLSIIIFNIFLEARITDFGIAKGLSNNRSGPSTLIVLTTSGYLTLSTQPKSMMAFSTL</sequence>
<dbReference type="AlphaFoldDB" id="A0A2K1K829"/>
<dbReference type="EnsemblPlants" id="Pp3c8_19830V3.1">
    <property type="protein sequence ID" value="PAC:32965855.CDS.1"/>
    <property type="gene ID" value="Pp3c8_19830"/>
</dbReference>
<protein>
    <recommendedName>
        <fullName evidence="1">Protein kinase domain-containing protein</fullName>
    </recommendedName>
</protein>
<dbReference type="Proteomes" id="UP000006727">
    <property type="component" value="Chromosome 8"/>
</dbReference>
<accession>A0A2K1K829</accession>
<evidence type="ECO:0000259" key="1">
    <source>
        <dbReference type="PROSITE" id="PS50011"/>
    </source>
</evidence>
<dbReference type="Gene3D" id="1.10.510.10">
    <property type="entry name" value="Transferase(Phosphotransferase) domain 1"/>
    <property type="match status" value="1"/>
</dbReference>
<reference evidence="2 4" key="1">
    <citation type="journal article" date="2008" name="Science">
        <title>The Physcomitrella genome reveals evolutionary insights into the conquest of land by plants.</title>
        <authorList>
            <person name="Rensing S."/>
            <person name="Lang D."/>
            <person name="Zimmer A."/>
            <person name="Terry A."/>
            <person name="Salamov A."/>
            <person name="Shapiro H."/>
            <person name="Nishiyama T."/>
            <person name="Perroud P.-F."/>
            <person name="Lindquist E."/>
            <person name="Kamisugi Y."/>
            <person name="Tanahashi T."/>
            <person name="Sakakibara K."/>
            <person name="Fujita T."/>
            <person name="Oishi K."/>
            <person name="Shin-I T."/>
            <person name="Kuroki Y."/>
            <person name="Toyoda A."/>
            <person name="Suzuki Y."/>
            <person name="Hashimoto A."/>
            <person name="Yamaguchi K."/>
            <person name="Sugano A."/>
            <person name="Kohara Y."/>
            <person name="Fujiyama A."/>
            <person name="Anterola A."/>
            <person name="Aoki S."/>
            <person name="Ashton N."/>
            <person name="Barbazuk W.B."/>
            <person name="Barker E."/>
            <person name="Bennetzen J."/>
            <person name="Bezanilla M."/>
            <person name="Blankenship R."/>
            <person name="Cho S.H."/>
            <person name="Dutcher S."/>
            <person name="Estelle M."/>
            <person name="Fawcett J.A."/>
            <person name="Gundlach H."/>
            <person name="Hanada K."/>
            <person name="Heyl A."/>
            <person name="Hicks K.A."/>
            <person name="Hugh J."/>
            <person name="Lohr M."/>
            <person name="Mayer K."/>
            <person name="Melkozernov A."/>
            <person name="Murata T."/>
            <person name="Nelson D."/>
            <person name="Pils B."/>
            <person name="Prigge M."/>
            <person name="Reiss B."/>
            <person name="Renner T."/>
            <person name="Rombauts S."/>
            <person name="Rushton P."/>
            <person name="Sanderfoot A."/>
            <person name="Schween G."/>
            <person name="Shiu S.-H."/>
            <person name="Stueber K."/>
            <person name="Theodoulou F.L."/>
            <person name="Tu H."/>
            <person name="Van de Peer Y."/>
            <person name="Verrier P.J."/>
            <person name="Waters E."/>
            <person name="Wood A."/>
            <person name="Yang L."/>
            <person name="Cove D."/>
            <person name="Cuming A."/>
            <person name="Hasebe M."/>
            <person name="Lucas S."/>
            <person name="Mishler D.B."/>
            <person name="Reski R."/>
            <person name="Grigoriev I."/>
            <person name="Quatrano R.S."/>
            <person name="Boore J.L."/>
        </authorList>
    </citation>
    <scope>NUCLEOTIDE SEQUENCE [LARGE SCALE GENOMIC DNA]</scope>
    <source>
        <strain evidence="3 4">cv. Gransden 2004</strain>
    </source>
</reference>
<gene>
    <name evidence="2" type="ORF">PHYPA_011826</name>
</gene>
<dbReference type="InterPro" id="IPR000719">
    <property type="entry name" value="Prot_kinase_dom"/>
</dbReference>
<dbReference type="GO" id="GO:0004672">
    <property type="term" value="F:protein kinase activity"/>
    <property type="evidence" value="ECO:0007669"/>
    <property type="project" value="InterPro"/>
</dbReference>
<dbReference type="EMBL" id="ABEU02000008">
    <property type="protein sequence ID" value="PNR49929.1"/>
    <property type="molecule type" value="Genomic_DNA"/>
</dbReference>
<dbReference type="SUPFAM" id="SSF56112">
    <property type="entry name" value="Protein kinase-like (PK-like)"/>
    <property type="match status" value="1"/>
</dbReference>
<evidence type="ECO:0000313" key="3">
    <source>
        <dbReference type="EnsemblPlants" id="PAC:32965855.CDS.1"/>
    </source>
</evidence>
<dbReference type="InterPro" id="IPR011009">
    <property type="entry name" value="Kinase-like_dom_sf"/>
</dbReference>
<reference evidence="3" key="3">
    <citation type="submission" date="2020-12" db="UniProtKB">
        <authorList>
            <consortium name="EnsemblPlants"/>
        </authorList>
    </citation>
    <scope>IDENTIFICATION</scope>
</reference>
<keyword evidence="4" id="KW-1185">Reference proteome</keyword>
<dbReference type="PROSITE" id="PS50011">
    <property type="entry name" value="PROTEIN_KINASE_DOM"/>
    <property type="match status" value="1"/>
</dbReference>
<evidence type="ECO:0000313" key="2">
    <source>
        <dbReference type="EMBL" id="PNR49929.1"/>
    </source>
</evidence>